<evidence type="ECO:0000313" key="3">
    <source>
        <dbReference type="Proteomes" id="UP001367676"/>
    </source>
</evidence>
<feature type="transmembrane region" description="Helical" evidence="1">
    <location>
        <begin position="304"/>
        <end position="328"/>
    </location>
</feature>
<accession>A0AAN9TB66</accession>
<name>A0AAN9TB66_9HEMI</name>
<feature type="transmembrane region" description="Helical" evidence="1">
    <location>
        <begin position="177"/>
        <end position="205"/>
    </location>
</feature>
<keyword evidence="1" id="KW-0812">Transmembrane</keyword>
<comment type="caution">
    <text evidence="2">The sequence shown here is derived from an EMBL/GenBank/DDBJ whole genome shotgun (WGS) entry which is preliminary data.</text>
</comment>
<dbReference type="EMBL" id="JBBCAQ010000036">
    <property type="protein sequence ID" value="KAK7576188.1"/>
    <property type="molecule type" value="Genomic_DNA"/>
</dbReference>
<sequence length="383" mass="44331">MPDTLQFSWKDCGSLRSHIPMTSSIFRVIFATILVIFTILYGISAPLYIVQTNLPEWYPKGIFVRKSFFANESTIEPSTDTYQSLIMKILYPILITLASISIRTAAIFSMRKGLKNFFTKIEQADRFLKRMENFENVVNTRSHLLYSVGLCCFFLIMSIPIHFNYLLTAIWLNNRYGLMWCIAMVWSVMTGFCGDILFSFCAYLIRIRFKVINMTLGNIRTDETNFHATFHPTSGYEGIINGSFNHLPKEEINKTYELLKFQINLRRGTMCKYGLADTIEIYRHCHRSLCELVRYLNGMFKLHLLMTLSACFLISLFNIYFAMFGYVATVSKKQSIKIQSKLFRSIGWNMFYIVRFLAMTTTAHFTTQQVSPDNSANAKESGL</sequence>
<organism evidence="2 3">
    <name type="scientific">Parthenolecanium corni</name>
    <dbReference type="NCBI Taxonomy" id="536013"/>
    <lineage>
        <taxon>Eukaryota</taxon>
        <taxon>Metazoa</taxon>
        <taxon>Ecdysozoa</taxon>
        <taxon>Arthropoda</taxon>
        <taxon>Hexapoda</taxon>
        <taxon>Insecta</taxon>
        <taxon>Pterygota</taxon>
        <taxon>Neoptera</taxon>
        <taxon>Paraneoptera</taxon>
        <taxon>Hemiptera</taxon>
        <taxon>Sternorrhyncha</taxon>
        <taxon>Coccoidea</taxon>
        <taxon>Coccidae</taxon>
        <taxon>Parthenolecanium</taxon>
    </lineage>
</organism>
<proteinExistence type="predicted"/>
<feature type="transmembrane region" description="Helical" evidence="1">
    <location>
        <begin position="25"/>
        <end position="49"/>
    </location>
</feature>
<dbReference type="AlphaFoldDB" id="A0AAN9TB66"/>
<gene>
    <name evidence="2" type="ORF">V9T40_012474</name>
</gene>
<reference evidence="2 3" key="1">
    <citation type="submission" date="2024-03" db="EMBL/GenBank/DDBJ databases">
        <title>Adaptation during the transition from Ophiocordyceps entomopathogen to insect associate is accompanied by gene loss and intensified selection.</title>
        <authorList>
            <person name="Ward C.M."/>
            <person name="Onetto C.A."/>
            <person name="Borneman A.R."/>
        </authorList>
    </citation>
    <scope>NUCLEOTIDE SEQUENCE [LARGE SCALE GENOMIC DNA]</scope>
    <source>
        <strain evidence="2">AWRI1</strain>
        <tissue evidence="2">Single Adult Female</tissue>
    </source>
</reference>
<feature type="transmembrane region" description="Helical" evidence="1">
    <location>
        <begin position="89"/>
        <end position="110"/>
    </location>
</feature>
<evidence type="ECO:0000313" key="2">
    <source>
        <dbReference type="EMBL" id="KAK7576188.1"/>
    </source>
</evidence>
<evidence type="ECO:0008006" key="4">
    <source>
        <dbReference type="Google" id="ProtNLM"/>
    </source>
</evidence>
<keyword evidence="1" id="KW-0472">Membrane</keyword>
<dbReference type="Proteomes" id="UP001367676">
    <property type="component" value="Unassembled WGS sequence"/>
</dbReference>
<feature type="transmembrane region" description="Helical" evidence="1">
    <location>
        <begin position="144"/>
        <end position="165"/>
    </location>
</feature>
<keyword evidence="1" id="KW-1133">Transmembrane helix</keyword>
<evidence type="ECO:0000256" key="1">
    <source>
        <dbReference type="SAM" id="Phobius"/>
    </source>
</evidence>
<keyword evidence="3" id="KW-1185">Reference proteome</keyword>
<protein>
    <recommendedName>
        <fullName evidence="4">Gustatory receptor</fullName>
    </recommendedName>
</protein>